<dbReference type="WBParaSite" id="ACRNAN_scaffold4409.g26447.t1">
    <property type="protein sequence ID" value="ACRNAN_scaffold4409.g26447.t1"/>
    <property type="gene ID" value="ACRNAN_scaffold4409.g26447"/>
</dbReference>
<name>A0A914DVW5_9BILA</name>
<dbReference type="AlphaFoldDB" id="A0A914DVW5"/>
<keyword evidence="1" id="KW-1185">Reference proteome</keyword>
<evidence type="ECO:0000313" key="1">
    <source>
        <dbReference type="Proteomes" id="UP000887540"/>
    </source>
</evidence>
<dbReference type="Proteomes" id="UP000887540">
    <property type="component" value="Unplaced"/>
</dbReference>
<protein>
    <submittedName>
        <fullName evidence="2">Transposase</fullName>
    </submittedName>
</protein>
<accession>A0A914DVW5</accession>
<sequence length="105" mass="12822">MTSMNKMDNFCEKIIELFRTTKHPEKLVHRYQFTLWDEVLYSRSLEYLTAQSIKFRTKTKGWTTKDVYEIHRKDRWLLCVSFERKTPRCKTCSMEIYLKTAQVKN</sequence>
<evidence type="ECO:0000313" key="2">
    <source>
        <dbReference type="WBParaSite" id="ACRNAN_scaffold4409.g26447.t1"/>
    </source>
</evidence>
<organism evidence="1 2">
    <name type="scientific">Acrobeloides nanus</name>
    <dbReference type="NCBI Taxonomy" id="290746"/>
    <lineage>
        <taxon>Eukaryota</taxon>
        <taxon>Metazoa</taxon>
        <taxon>Ecdysozoa</taxon>
        <taxon>Nematoda</taxon>
        <taxon>Chromadorea</taxon>
        <taxon>Rhabditida</taxon>
        <taxon>Tylenchina</taxon>
        <taxon>Cephalobomorpha</taxon>
        <taxon>Cephaloboidea</taxon>
        <taxon>Cephalobidae</taxon>
        <taxon>Acrobeloides</taxon>
    </lineage>
</organism>
<proteinExistence type="predicted"/>
<reference evidence="2" key="1">
    <citation type="submission" date="2022-11" db="UniProtKB">
        <authorList>
            <consortium name="WormBaseParasite"/>
        </authorList>
    </citation>
    <scope>IDENTIFICATION</scope>
</reference>